<gene>
    <name evidence="4" type="ORF">EVAR_71715_1</name>
</gene>
<protein>
    <submittedName>
        <fullName evidence="4">Transposable element P transposase</fullName>
    </submittedName>
</protein>
<dbReference type="EMBL" id="BGZK01003501">
    <property type="protein sequence ID" value="GBP01970.1"/>
    <property type="molecule type" value="Genomic_DNA"/>
</dbReference>
<evidence type="ECO:0000256" key="2">
    <source>
        <dbReference type="SAM" id="MobiDB-lite"/>
    </source>
</evidence>
<accession>A0A4C1SLE0</accession>
<feature type="domain" description="Transposable element P transposase-like RNase H" evidence="3">
    <location>
        <begin position="145"/>
        <end position="261"/>
    </location>
</feature>
<name>A0A4C1SLE0_EUMVA</name>
<keyword evidence="1" id="KW-0175">Coiled coil</keyword>
<evidence type="ECO:0000313" key="5">
    <source>
        <dbReference type="Proteomes" id="UP000299102"/>
    </source>
</evidence>
<keyword evidence="5" id="KW-1185">Reference proteome</keyword>
<reference evidence="4 5" key="1">
    <citation type="journal article" date="2019" name="Commun. Biol.">
        <title>The bagworm genome reveals a unique fibroin gene that provides high tensile strength.</title>
        <authorList>
            <person name="Kono N."/>
            <person name="Nakamura H."/>
            <person name="Ohtoshi R."/>
            <person name="Tomita M."/>
            <person name="Numata K."/>
            <person name="Arakawa K."/>
        </authorList>
    </citation>
    <scope>NUCLEOTIDE SEQUENCE [LARGE SCALE GENOMIC DNA]</scope>
</reference>
<proteinExistence type="predicted"/>
<organism evidence="4 5">
    <name type="scientific">Eumeta variegata</name>
    <name type="common">Bagworm moth</name>
    <name type="synonym">Eumeta japonica</name>
    <dbReference type="NCBI Taxonomy" id="151549"/>
    <lineage>
        <taxon>Eukaryota</taxon>
        <taxon>Metazoa</taxon>
        <taxon>Ecdysozoa</taxon>
        <taxon>Arthropoda</taxon>
        <taxon>Hexapoda</taxon>
        <taxon>Insecta</taxon>
        <taxon>Pterygota</taxon>
        <taxon>Neoptera</taxon>
        <taxon>Endopterygota</taxon>
        <taxon>Lepidoptera</taxon>
        <taxon>Glossata</taxon>
        <taxon>Ditrysia</taxon>
        <taxon>Tineoidea</taxon>
        <taxon>Psychidae</taxon>
        <taxon>Oiketicinae</taxon>
        <taxon>Eumeta</taxon>
    </lineage>
</organism>
<dbReference type="AlphaFoldDB" id="A0A4C1SLE0"/>
<feature type="coiled-coil region" evidence="1">
    <location>
        <begin position="49"/>
        <end position="83"/>
    </location>
</feature>
<dbReference type="OrthoDB" id="6627680at2759"/>
<feature type="compositionally biased region" description="Polar residues" evidence="2">
    <location>
        <begin position="11"/>
        <end position="46"/>
    </location>
</feature>
<dbReference type="Proteomes" id="UP000299102">
    <property type="component" value="Unassembled WGS sequence"/>
</dbReference>
<comment type="caution">
    <text evidence="4">The sequence shown here is derived from an EMBL/GenBank/DDBJ whole genome shotgun (WGS) entry which is preliminary data.</text>
</comment>
<sequence length="363" mass="41445">MEIPSFDDMQSLHTGSLVKQGSSPQFMDQSTQTEYYRTEQGTQTEPFTGREQLEKIHELEIKIKDLENQLKDYESLADGMNKIFTKGQIRKIISPGRVCWTNQDISNALCLHAAGPRAYNHLYEKGFPLPHKKTLQRWCKTVDVSAGLLSASMEVMRQEKGKLSVTERVTVLAFDEMKVSEMYAYDAVADIVESPKKYVQVVIARGLKKSWKQPIFYDFDCKVTPELLKFLIQELYNMKYPVVVVVCDMGPSNSKLWTDLGVTIDKPWFTSPACVDDKVFVFSDVPHLLKLIRNHFLDSGFVINNTVLSSRTIVDLLALTSKSDLSITYKITDEHLTVRGAGKLKLRFEKVKKLRKTPRETKS</sequence>
<evidence type="ECO:0000256" key="1">
    <source>
        <dbReference type="SAM" id="Coils"/>
    </source>
</evidence>
<dbReference type="Pfam" id="PF21787">
    <property type="entry name" value="TNP-like_RNaseH_N"/>
    <property type="match status" value="1"/>
</dbReference>
<dbReference type="InterPro" id="IPR048365">
    <property type="entry name" value="TNP-like_RNaseH_N"/>
</dbReference>
<feature type="region of interest" description="Disordered" evidence="2">
    <location>
        <begin position="1"/>
        <end position="47"/>
    </location>
</feature>
<dbReference type="STRING" id="151549.A0A4C1SLE0"/>
<evidence type="ECO:0000259" key="3">
    <source>
        <dbReference type="Pfam" id="PF21787"/>
    </source>
</evidence>
<evidence type="ECO:0000313" key="4">
    <source>
        <dbReference type="EMBL" id="GBP01970.1"/>
    </source>
</evidence>